<dbReference type="EC" id="4.1.1.81" evidence="4"/>
<comment type="caution">
    <text evidence="11">The sequence shown here is derived from an EMBL/GenBank/DDBJ whole genome shotgun (WGS) entry which is preliminary data.</text>
</comment>
<evidence type="ECO:0000313" key="12">
    <source>
        <dbReference type="Proteomes" id="UP000324159"/>
    </source>
</evidence>
<evidence type="ECO:0000256" key="7">
    <source>
        <dbReference type="ARBA" id="ARBA00023239"/>
    </source>
</evidence>
<evidence type="ECO:0000256" key="5">
    <source>
        <dbReference type="ARBA" id="ARBA00022573"/>
    </source>
</evidence>
<keyword evidence="5" id="KW-0169">Cobalamin biosynthesis</keyword>
<dbReference type="InterPro" id="IPR015422">
    <property type="entry name" value="PyrdxlP-dep_Trfase_small"/>
</dbReference>
<feature type="domain" description="Aminotransferase class I/classII large" evidence="10">
    <location>
        <begin position="28"/>
        <end position="351"/>
    </location>
</feature>
<evidence type="ECO:0000256" key="6">
    <source>
        <dbReference type="ARBA" id="ARBA00022898"/>
    </source>
</evidence>
<dbReference type="EMBL" id="VNIB01000006">
    <property type="protein sequence ID" value="TYO98448.1"/>
    <property type="molecule type" value="Genomic_DNA"/>
</dbReference>
<reference evidence="11 12" key="1">
    <citation type="submission" date="2019-07" db="EMBL/GenBank/DDBJ databases">
        <title>Genomic Encyclopedia of Type Strains, Phase IV (KMG-IV): sequencing the most valuable type-strain genomes for metagenomic binning, comparative biology and taxonomic classification.</title>
        <authorList>
            <person name="Goeker M."/>
        </authorList>
    </citation>
    <scope>NUCLEOTIDE SEQUENCE [LARGE SCALE GENOMIC DNA]</scope>
    <source>
        <strain evidence="11 12">SS015</strain>
    </source>
</reference>
<dbReference type="PANTHER" id="PTHR42885:SF1">
    <property type="entry name" value="THREONINE-PHOSPHATE DECARBOXYLASE"/>
    <property type="match status" value="1"/>
</dbReference>
<evidence type="ECO:0000256" key="3">
    <source>
        <dbReference type="ARBA" id="ARBA00004953"/>
    </source>
</evidence>
<dbReference type="GO" id="GO:0009236">
    <property type="term" value="P:cobalamin biosynthetic process"/>
    <property type="evidence" value="ECO:0007669"/>
    <property type="project" value="UniProtKB-UniPathway"/>
</dbReference>
<dbReference type="InterPro" id="IPR015421">
    <property type="entry name" value="PyrdxlP-dep_Trfase_major"/>
</dbReference>
<dbReference type="PANTHER" id="PTHR42885">
    <property type="entry name" value="HISTIDINOL-PHOSPHATE AMINOTRANSFERASE-RELATED"/>
    <property type="match status" value="1"/>
</dbReference>
<evidence type="ECO:0000256" key="8">
    <source>
        <dbReference type="ARBA" id="ARBA00029996"/>
    </source>
</evidence>
<keyword evidence="6" id="KW-0663">Pyridoxal phosphate</keyword>
<dbReference type="GO" id="GO:0048472">
    <property type="term" value="F:threonine-phosphate decarboxylase activity"/>
    <property type="evidence" value="ECO:0007669"/>
    <property type="project" value="UniProtKB-EC"/>
</dbReference>
<proteinExistence type="predicted"/>
<keyword evidence="12" id="KW-1185">Reference proteome</keyword>
<dbReference type="AlphaFoldDB" id="A0A5D3WMA2"/>
<dbReference type="SUPFAM" id="SSF53383">
    <property type="entry name" value="PLP-dependent transferases"/>
    <property type="match status" value="1"/>
</dbReference>
<evidence type="ECO:0000256" key="4">
    <source>
        <dbReference type="ARBA" id="ARBA00012285"/>
    </source>
</evidence>
<keyword evidence="7" id="KW-0456">Lyase</keyword>
<dbReference type="InterPro" id="IPR005860">
    <property type="entry name" value="CobD"/>
</dbReference>
<dbReference type="Gene3D" id="3.90.1150.10">
    <property type="entry name" value="Aspartate Aminotransferase, domain 1"/>
    <property type="match status" value="1"/>
</dbReference>
<dbReference type="Proteomes" id="UP000324159">
    <property type="component" value="Unassembled WGS sequence"/>
</dbReference>
<dbReference type="NCBIfam" id="TIGR01140">
    <property type="entry name" value="L_thr_O3P_dcar"/>
    <property type="match status" value="1"/>
</dbReference>
<comment type="catalytic activity">
    <reaction evidence="9">
        <text>O-phospho-L-threonine + H(+) = (R)-1-aminopropan-2-yl phosphate + CO2</text>
        <dbReference type="Rhea" id="RHEA:11492"/>
        <dbReference type="ChEBI" id="CHEBI:15378"/>
        <dbReference type="ChEBI" id="CHEBI:16526"/>
        <dbReference type="ChEBI" id="CHEBI:58563"/>
        <dbReference type="ChEBI" id="CHEBI:58675"/>
        <dbReference type="EC" id="4.1.1.81"/>
    </reaction>
</comment>
<gene>
    <name evidence="11" type="ORF">EDC39_10647</name>
</gene>
<dbReference type="InterPro" id="IPR004839">
    <property type="entry name" value="Aminotransferase_I/II_large"/>
</dbReference>
<dbReference type="InterPro" id="IPR015424">
    <property type="entry name" value="PyrdxlP-dep_Trfase"/>
</dbReference>
<dbReference type="RefSeq" id="WP_148895825.1">
    <property type="nucleotide sequence ID" value="NZ_VNIB01000006.1"/>
</dbReference>
<sequence>MAAVLNPVPHGGDVFAAARELGVEPAAILDFSASINPLGPPEEAMRAAAESLTACRHYPERDGESLRQALAEQHRLPVDCLLPAAGSTELIYLLPQVLRPRRALLLAPAFGEYARALQLAGCRVEELIWQPGSPFDLDRLLAALDAETDLLLLANPGNPSGEALPRQLLLALIDRLPPRISLVIDEAFADFCPSISLLDQVSRRSRLWVLRSLTKFYAIPGLRAGFVAGPAAGIERLRWRLPPWTLSVPAAAAARACLAAADYRRRTLDQLPAWRRQLCDGLEKLGLSVIPGAANYLLVRLPEDLRPAADLVAALRRRRILVRDCASFSGLDDGWLRLAVRCPEENRTLLAALADRVGKEVR</sequence>
<evidence type="ECO:0000313" key="11">
    <source>
        <dbReference type="EMBL" id="TYO98448.1"/>
    </source>
</evidence>
<organism evidence="11 12">
    <name type="scientific">Geothermobacter ehrlichii</name>
    <dbReference type="NCBI Taxonomy" id="213224"/>
    <lineage>
        <taxon>Bacteria</taxon>
        <taxon>Pseudomonadati</taxon>
        <taxon>Thermodesulfobacteriota</taxon>
        <taxon>Desulfuromonadia</taxon>
        <taxon>Desulfuromonadales</taxon>
        <taxon>Geothermobacteraceae</taxon>
        <taxon>Geothermobacter</taxon>
    </lineage>
</organism>
<dbReference type="CDD" id="cd00609">
    <property type="entry name" value="AAT_like"/>
    <property type="match status" value="1"/>
</dbReference>
<protein>
    <recommendedName>
        <fullName evidence="4">threonine-phosphate decarboxylase</fullName>
        <ecNumber evidence="4">4.1.1.81</ecNumber>
    </recommendedName>
    <alternativeName>
        <fullName evidence="8">L-threonine-O-3-phosphate decarboxylase</fullName>
    </alternativeName>
</protein>
<dbReference type="InterPro" id="IPR004838">
    <property type="entry name" value="NHTrfase_class1_PyrdxlP-BS"/>
</dbReference>
<comment type="pathway">
    <text evidence="3">Cofactor biosynthesis; adenosylcobalamin biosynthesis.</text>
</comment>
<comment type="cofactor">
    <cofactor evidence="1">
        <name>pyridoxal 5'-phosphate</name>
        <dbReference type="ChEBI" id="CHEBI:597326"/>
    </cofactor>
</comment>
<dbReference type="Gene3D" id="3.40.640.10">
    <property type="entry name" value="Type I PLP-dependent aspartate aminotransferase-like (Major domain)"/>
    <property type="match status" value="1"/>
</dbReference>
<dbReference type="GO" id="GO:0030170">
    <property type="term" value="F:pyridoxal phosphate binding"/>
    <property type="evidence" value="ECO:0007669"/>
    <property type="project" value="InterPro"/>
</dbReference>
<comment type="function">
    <text evidence="2">Decarboxylates L-threonine-O-3-phosphate to yield (R)-1-amino-2-propanol O-2-phosphate, the precursor for the linkage between the nucleotide loop and the corrin ring in cobalamin.</text>
</comment>
<dbReference type="Pfam" id="PF00155">
    <property type="entry name" value="Aminotran_1_2"/>
    <property type="match status" value="1"/>
</dbReference>
<dbReference type="OrthoDB" id="9813612at2"/>
<name>A0A5D3WMA2_9BACT</name>
<evidence type="ECO:0000259" key="10">
    <source>
        <dbReference type="Pfam" id="PF00155"/>
    </source>
</evidence>
<evidence type="ECO:0000256" key="2">
    <source>
        <dbReference type="ARBA" id="ARBA00003444"/>
    </source>
</evidence>
<dbReference type="UniPathway" id="UPA00148"/>
<evidence type="ECO:0000256" key="9">
    <source>
        <dbReference type="ARBA" id="ARBA00048531"/>
    </source>
</evidence>
<evidence type="ECO:0000256" key="1">
    <source>
        <dbReference type="ARBA" id="ARBA00001933"/>
    </source>
</evidence>
<dbReference type="PROSITE" id="PS00105">
    <property type="entry name" value="AA_TRANSFER_CLASS_1"/>
    <property type="match status" value="1"/>
</dbReference>
<accession>A0A5D3WMA2</accession>